<protein>
    <recommendedName>
        <fullName evidence="5">L-fucose isomerase</fullName>
    </recommendedName>
</protein>
<dbReference type="EMBL" id="JAFEUM010000001">
    <property type="protein sequence ID" value="MBM7035333.1"/>
    <property type="molecule type" value="Genomic_DNA"/>
</dbReference>
<dbReference type="PANTHER" id="PTHR36120:SF1">
    <property type="entry name" value="L-FUCOSE ISOMERASE C-TERMINAL DOMAIN-CONTAINING PROTEIN"/>
    <property type="match status" value="1"/>
</dbReference>
<keyword evidence="1" id="KW-0413">Isomerase</keyword>
<evidence type="ECO:0000256" key="2">
    <source>
        <dbReference type="ARBA" id="ARBA00023277"/>
    </source>
</evidence>
<sequence>MTTTPTAEAQFSPGVASEFIASLIPAPKAQRVSRIAFVSVAIEIHFNWDLARETTTKVAQIVEDALPSEEYQLVVAPEPFQDHLQLKAFLDDAAHGGLDGIVLCHSAYTTGEVGSQLGSWLAKHQTPIFSLAMPEPMGNGVNLQANRLCSQNFVLGILNSLDVKYQWLFCNEDQPRVAEEVQRFARVSRALGNIRGRKALIAGASRVPGFYDCEINEIAIMKKLELGFDRVNLVDITSRMADFSEHDVAEVAGLVLNDPDCKFNNVPDKQVHDTIRLSLALMTVAREGEYIGVSFKNWPELFDHFNVAGDGAMALMNDQGIVVSDEADTGAMITMMLFNELSSGAAIPMLSDISYLSDDGERLGVWHNGSAATRLRKQGSGFESRKHGILENYDSDTAWGMLFEFLVEPGPVTIAKYQAPSIDHVLAFEGDIVESDMKFRGTYGEVVTREHTAAQLVGTILDQGLDHHWIVGRGHFLSDLKVLNYWLGVEELPVCNAGQHAGFGRL</sequence>
<proteinExistence type="predicted"/>
<gene>
    <name evidence="3" type="ORF">JQC93_02850</name>
</gene>
<reference evidence="3 4" key="1">
    <citation type="submission" date="2021-02" db="EMBL/GenBank/DDBJ databases">
        <authorList>
            <person name="Park J.-S."/>
        </authorList>
    </citation>
    <scope>NUCLEOTIDE SEQUENCE [LARGE SCALE GENOMIC DNA]</scope>
    <source>
        <strain evidence="3 4">188UL20-2</strain>
    </source>
</reference>
<comment type="caution">
    <text evidence="3">The sequence shown here is derived from an EMBL/GenBank/DDBJ whole genome shotgun (WGS) entry which is preliminary data.</text>
</comment>
<name>A0ABS2HGQ3_9VIBR</name>
<dbReference type="PANTHER" id="PTHR36120">
    <property type="entry name" value="FUCOSE ISOMERASE"/>
    <property type="match status" value="1"/>
</dbReference>
<evidence type="ECO:0000256" key="1">
    <source>
        <dbReference type="ARBA" id="ARBA00023235"/>
    </source>
</evidence>
<dbReference type="RefSeq" id="WP_205156943.1">
    <property type="nucleotide sequence ID" value="NZ_JAFEUM010000001.1"/>
</dbReference>
<evidence type="ECO:0000313" key="4">
    <source>
        <dbReference type="Proteomes" id="UP000809621"/>
    </source>
</evidence>
<keyword evidence="4" id="KW-1185">Reference proteome</keyword>
<dbReference type="InterPro" id="IPR009015">
    <property type="entry name" value="Fucose_isomerase_N/cen_sf"/>
</dbReference>
<accession>A0ABS2HGQ3</accession>
<evidence type="ECO:0008006" key="5">
    <source>
        <dbReference type="Google" id="ProtNLM"/>
    </source>
</evidence>
<evidence type="ECO:0000313" key="3">
    <source>
        <dbReference type="EMBL" id="MBM7035333.1"/>
    </source>
</evidence>
<organism evidence="3 4">
    <name type="scientific">Vibrio ulleungensis</name>
    <dbReference type="NCBI Taxonomy" id="2807619"/>
    <lineage>
        <taxon>Bacteria</taxon>
        <taxon>Pseudomonadati</taxon>
        <taxon>Pseudomonadota</taxon>
        <taxon>Gammaproteobacteria</taxon>
        <taxon>Vibrionales</taxon>
        <taxon>Vibrionaceae</taxon>
        <taxon>Vibrio</taxon>
    </lineage>
</organism>
<keyword evidence="2" id="KW-0119">Carbohydrate metabolism</keyword>
<dbReference type="Proteomes" id="UP000809621">
    <property type="component" value="Unassembled WGS sequence"/>
</dbReference>
<dbReference type="SUPFAM" id="SSF53743">
    <property type="entry name" value="FucI/AraA N-terminal and middle domains"/>
    <property type="match status" value="1"/>
</dbReference>